<dbReference type="STRING" id="536979.SAMN04488055_4060"/>
<accession>A0A1N6JIY1</accession>
<dbReference type="OrthoDB" id="672945at2"/>
<evidence type="ECO:0000313" key="1">
    <source>
        <dbReference type="EMBL" id="SIO44193.1"/>
    </source>
</evidence>
<organism evidence="1 2">
    <name type="scientific">Chitinophaga niabensis</name>
    <dbReference type="NCBI Taxonomy" id="536979"/>
    <lineage>
        <taxon>Bacteria</taxon>
        <taxon>Pseudomonadati</taxon>
        <taxon>Bacteroidota</taxon>
        <taxon>Chitinophagia</taxon>
        <taxon>Chitinophagales</taxon>
        <taxon>Chitinophagaceae</taxon>
        <taxon>Chitinophaga</taxon>
    </lineage>
</organism>
<dbReference type="EMBL" id="FSRA01000002">
    <property type="protein sequence ID" value="SIO44193.1"/>
    <property type="molecule type" value="Genomic_DNA"/>
</dbReference>
<protein>
    <submittedName>
        <fullName evidence="1">Uncharacterized protein</fullName>
    </submittedName>
</protein>
<evidence type="ECO:0000313" key="2">
    <source>
        <dbReference type="Proteomes" id="UP000185003"/>
    </source>
</evidence>
<sequence>MRSILTFVAVVIFIVFMHATNLRLPETPTPVENIAASIPGSKAQLPVPEASESLVYLPDSLFQSYRGDHNLYVTNHYHVLYVKTDTLYLTTPGPVHSSRVYAGNMILR</sequence>
<reference evidence="2" key="1">
    <citation type="submission" date="2016-11" db="EMBL/GenBank/DDBJ databases">
        <authorList>
            <person name="Varghese N."/>
            <person name="Submissions S."/>
        </authorList>
    </citation>
    <scope>NUCLEOTIDE SEQUENCE [LARGE SCALE GENOMIC DNA]</scope>
    <source>
        <strain evidence="2">DSM 24787</strain>
    </source>
</reference>
<dbReference type="Proteomes" id="UP000185003">
    <property type="component" value="Unassembled WGS sequence"/>
</dbReference>
<dbReference type="RefSeq" id="WP_143197531.1">
    <property type="nucleotide sequence ID" value="NZ_FSRA01000002.1"/>
</dbReference>
<dbReference type="AlphaFoldDB" id="A0A1N6JIY1"/>
<proteinExistence type="predicted"/>
<gene>
    <name evidence="1" type="ORF">SAMN04488055_4060</name>
</gene>
<keyword evidence="2" id="KW-1185">Reference proteome</keyword>
<name>A0A1N6JIY1_9BACT</name>